<dbReference type="Pfam" id="PF00622">
    <property type="entry name" value="SPRY"/>
    <property type="match status" value="1"/>
</dbReference>
<dbReference type="Proteomes" id="UP000596660">
    <property type="component" value="Unplaced"/>
</dbReference>
<dbReference type="GeneID" id="110706800"/>
<dbReference type="InterPro" id="IPR003877">
    <property type="entry name" value="SPRY_dom"/>
</dbReference>
<dbReference type="AlphaFoldDB" id="A0A803LPL8"/>
<feature type="region of interest" description="Disordered" evidence="3">
    <location>
        <begin position="634"/>
        <end position="666"/>
    </location>
</feature>
<accession>A0A803LPL8</accession>
<evidence type="ECO:0000313" key="6">
    <source>
        <dbReference type="Proteomes" id="UP000596660"/>
    </source>
</evidence>
<dbReference type="InterPro" id="IPR043136">
    <property type="entry name" value="B30.2/SPRY_sf"/>
</dbReference>
<gene>
    <name evidence="5" type="primary">LOC110706800</name>
</gene>
<proteinExistence type="predicted"/>
<dbReference type="PROSITE" id="PS50188">
    <property type="entry name" value="B302_SPRY"/>
    <property type="match status" value="1"/>
</dbReference>
<dbReference type="GO" id="GO:0000380">
    <property type="term" value="P:alternative mRNA splicing, via spliceosome"/>
    <property type="evidence" value="ECO:0007669"/>
    <property type="project" value="TreeGrafter"/>
</dbReference>
<feature type="region of interest" description="Disordered" evidence="3">
    <location>
        <begin position="439"/>
        <end position="466"/>
    </location>
</feature>
<dbReference type="SUPFAM" id="SSF49899">
    <property type="entry name" value="Concanavalin A-like lectins/glucanases"/>
    <property type="match status" value="1"/>
</dbReference>
<dbReference type="PANTHER" id="PTHR12381:SF56">
    <property type="entry name" value="B30.2_SPRY DOMAIN-CONTAINING PROTEIN-RELATED"/>
    <property type="match status" value="1"/>
</dbReference>
<dbReference type="OrthoDB" id="445357at2759"/>
<name>A0A803LPL8_CHEQI</name>
<organism evidence="5 6">
    <name type="scientific">Chenopodium quinoa</name>
    <name type="common">Quinoa</name>
    <dbReference type="NCBI Taxonomy" id="63459"/>
    <lineage>
        <taxon>Eukaryota</taxon>
        <taxon>Viridiplantae</taxon>
        <taxon>Streptophyta</taxon>
        <taxon>Embryophyta</taxon>
        <taxon>Tracheophyta</taxon>
        <taxon>Spermatophyta</taxon>
        <taxon>Magnoliopsida</taxon>
        <taxon>eudicotyledons</taxon>
        <taxon>Gunneridae</taxon>
        <taxon>Pentapetalae</taxon>
        <taxon>Caryophyllales</taxon>
        <taxon>Chenopodiaceae</taxon>
        <taxon>Chenopodioideae</taxon>
        <taxon>Atripliceae</taxon>
        <taxon>Chenopodium</taxon>
    </lineage>
</organism>
<reference evidence="5" key="2">
    <citation type="submission" date="2021-03" db="UniProtKB">
        <authorList>
            <consortium name="EnsemblPlants"/>
        </authorList>
    </citation>
    <scope>IDENTIFICATION</scope>
</reference>
<keyword evidence="2" id="KW-0539">Nucleus</keyword>
<dbReference type="EnsemblPlants" id="AUR62016897-RA">
    <property type="protein sequence ID" value="AUR62016897-RA:cds"/>
    <property type="gene ID" value="AUR62016897"/>
</dbReference>
<reference evidence="5" key="1">
    <citation type="journal article" date="2017" name="Nature">
        <title>The genome of Chenopodium quinoa.</title>
        <authorList>
            <person name="Jarvis D.E."/>
            <person name="Ho Y.S."/>
            <person name="Lightfoot D.J."/>
            <person name="Schmoeckel S.M."/>
            <person name="Li B."/>
            <person name="Borm T.J.A."/>
            <person name="Ohyanagi H."/>
            <person name="Mineta K."/>
            <person name="Michell C.T."/>
            <person name="Saber N."/>
            <person name="Kharbatia N.M."/>
            <person name="Rupper R.R."/>
            <person name="Sharp A.R."/>
            <person name="Dally N."/>
            <person name="Boughton B.A."/>
            <person name="Woo Y.H."/>
            <person name="Gao G."/>
            <person name="Schijlen E.G.W.M."/>
            <person name="Guo X."/>
            <person name="Momin A.A."/>
            <person name="Negrao S."/>
            <person name="Al-Babili S."/>
            <person name="Gehring C."/>
            <person name="Roessner U."/>
            <person name="Jung C."/>
            <person name="Murphy K."/>
            <person name="Arold S.T."/>
            <person name="Gojobori T."/>
            <person name="van der Linden C.G."/>
            <person name="van Loo E.N."/>
            <person name="Jellen E.N."/>
            <person name="Maughan P.J."/>
            <person name="Tester M."/>
        </authorList>
    </citation>
    <scope>NUCLEOTIDE SEQUENCE [LARGE SCALE GENOMIC DNA]</scope>
    <source>
        <strain evidence="5">cv. PI 614886</strain>
    </source>
</reference>
<dbReference type="InterPro" id="IPR001870">
    <property type="entry name" value="B30.2/SPRY"/>
</dbReference>
<feature type="compositionally biased region" description="Basic and acidic residues" evidence="3">
    <location>
        <begin position="439"/>
        <end position="456"/>
    </location>
</feature>
<dbReference type="InterPro" id="IPR013320">
    <property type="entry name" value="ConA-like_dom_sf"/>
</dbReference>
<dbReference type="SMR" id="A0A803LPL8"/>
<feature type="domain" description="B30.2/SPRY" evidence="4">
    <location>
        <begin position="8"/>
        <end position="219"/>
    </location>
</feature>
<dbReference type="CDD" id="cd12884">
    <property type="entry name" value="SPRY_hnRNP"/>
    <property type="match status" value="1"/>
</dbReference>
<dbReference type="SMART" id="SM00449">
    <property type="entry name" value="SPRY"/>
    <property type="match status" value="1"/>
</dbReference>
<dbReference type="PANTHER" id="PTHR12381">
    <property type="entry name" value="HETEROGENEOUS NUCLEAR RIBONUCLEOPROTEIN U FAMILY MEMBER"/>
    <property type="match status" value="1"/>
</dbReference>
<protein>
    <recommendedName>
        <fullName evidence="4">B30.2/SPRY domain-containing protein</fullName>
    </recommendedName>
</protein>
<dbReference type="Gramene" id="AUR62016897-RA">
    <property type="protein sequence ID" value="AUR62016897-RA:cds"/>
    <property type="gene ID" value="AUR62016897"/>
</dbReference>
<dbReference type="Gene3D" id="3.40.50.300">
    <property type="entry name" value="P-loop containing nucleotide triphosphate hydrolases"/>
    <property type="match status" value="1"/>
</dbReference>
<dbReference type="InterPro" id="IPR035778">
    <property type="entry name" value="SPRY_hnRNP_U"/>
</dbReference>
<sequence>MATMKRENPTANEQQQPLSKRFKNDVRVVLNPADCDLAFNIEADGLTGHALYEQGFAYCWSGARGNIGITGGKYYFGCRIISDQPVIMEETPLDQHVSRIGVSRGDDPVGNLGETKGSFGYGGTGKFSTNAKFVDYGERFGIGDTITCLVDLESKPCASVEFSKNGKWLGIAKYLDVDPKGLGVVSLTGNLPWESALFPHVLLKNTVVKMQFSTEDGLVPEEGYKPWASAVNDGNAVIGPAFSDSQACEVIMMVGLPASGKTTWAEKWVKEHPEKRYILLGTNLYLDQMKVPGLQRKSNYGERFDRLMDRASGILNTLLSRASKVTRNYIIDQTNVYMSARRRKLKPFANFHKIAVVVFPRQEELKLRDEKRFKDMGKEVPPEAVNEMLANLVLPMSKDMLHTEEYFDEVIFTELSRREAQKQLDEMKRALILSCSMKSKGDHSSYSHESSVHSDSRLSACDPGQPYSQYSSPSLGFQTDFGTGSWIGPPGHASLPNPANAIKGYTGVEHSVALEAMQPRPYNNVNTRYESPGFSGRIEAPAGSYSFPGSLNPMPPRDCYPGTYSSYSNPGLEDGGPRTYSSYGNPIPGNNYTQRDSENYLYDPHRTHESAYSYGTGYGNNAEAAILAYQPNVSRTPYSRPQGSYPADVRHPGSALYHLPDSRESR</sequence>
<comment type="subcellular location">
    <subcellularLocation>
        <location evidence="1">Nucleus</location>
    </subcellularLocation>
</comment>
<dbReference type="RefSeq" id="XP_021740442.1">
    <property type="nucleotide sequence ID" value="XM_021884750.1"/>
</dbReference>
<evidence type="ECO:0000256" key="3">
    <source>
        <dbReference type="SAM" id="MobiDB-lite"/>
    </source>
</evidence>
<evidence type="ECO:0000256" key="1">
    <source>
        <dbReference type="ARBA" id="ARBA00004123"/>
    </source>
</evidence>
<dbReference type="GO" id="GO:0003723">
    <property type="term" value="F:RNA binding"/>
    <property type="evidence" value="ECO:0007669"/>
    <property type="project" value="TreeGrafter"/>
</dbReference>
<dbReference type="SUPFAM" id="SSF52540">
    <property type="entry name" value="P-loop containing nucleoside triphosphate hydrolases"/>
    <property type="match status" value="1"/>
</dbReference>
<dbReference type="KEGG" id="cqi:110706800"/>
<dbReference type="Pfam" id="PF13671">
    <property type="entry name" value="AAA_33"/>
    <property type="match status" value="1"/>
</dbReference>
<evidence type="ECO:0000313" key="5">
    <source>
        <dbReference type="EnsemblPlants" id="AUR62016897-RA:cds"/>
    </source>
</evidence>
<keyword evidence="6" id="KW-1185">Reference proteome</keyword>
<dbReference type="GO" id="GO:0005634">
    <property type="term" value="C:nucleus"/>
    <property type="evidence" value="ECO:0007669"/>
    <property type="project" value="UniProtKB-SubCell"/>
</dbReference>
<dbReference type="InterPro" id="IPR027417">
    <property type="entry name" value="P-loop_NTPase"/>
</dbReference>
<dbReference type="Gene3D" id="2.60.120.920">
    <property type="match status" value="1"/>
</dbReference>
<evidence type="ECO:0000259" key="4">
    <source>
        <dbReference type="PROSITE" id="PS50188"/>
    </source>
</evidence>
<evidence type="ECO:0000256" key="2">
    <source>
        <dbReference type="ARBA" id="ARBA00023242"/>
    </source>
</evidence>